<keyword evidence="1" id="KW-0732">Signal</keyword>
<gene>
    <name evidence="2" type="ORF">FAES_0586</name>
</gene>
<accession>I0K394</accession>
<dbReference type="EMBL" id="HE796683">
    <property type="protein sequence ID" value="CCG98597.1"/>
    <property type="molecule type" value="Genomic_DNA"/>
</dbReference>
<dbReference type="eggNOG" id="COG2133">
    <property type="taxonomic scope" value="Bacteria"/>
</dbReference>
<dbReference type="HOGENOM" id="CLU_803551_0_0_10"/>
<feature type="signal peptide" evidence="1">
    <location>
        <begin position="1"/>
        <end position="30"/>
    </location>
</feature>
<keyword evidence="3" id="KW-1185">Reference proteome</keyword>
<dbReference type="Proteomes" id="UP000011058">
    <property type="component" value="Chromosome"/>
</dbReference>
<feature type="chain" id="PRO_5003629842" evidence="1">
    <location>
        <begin position="31"/>
        <end position="381"/>
    </location>
</feature>
<dbReference type="STRING" id="1166018.FAES_0586"/>
<dbReference type="PATRIC" id="fig|1166018.3.peg.595"/>
<sequence>MPNSLTNLLFCKRLTWLTASCMALVSAAVAQPQLKPIRASVSFEGFSVGFPDSVKAGGKPFWFEGSAILYDGKSVLMAHDKPMPNGQASVGSWATTEALYNQQPPTYFTHSLFKRGIKYEELAQTPDRKWVFLTTAFDRVKEGSNAWNTYNMLLCWPAGKPAQVRLLGGAPNVSDSLNTSVGLRDKISSAIALSDLDYYGLVRYFKIEGLTATADRLFFGVREEGNSFQDFKPVVRVLSVPYQVVGSGTDQHVELAGDFSLLGTVNVAEQTPEKLTGKLALSSLEYDPVRKLFWIITTHEDGENVGAYLWTATEAELAIGTMTVVRTPTDEPLWLSHKAEDLTFLTPNTLLLIHDDDRLPTKVANKVRQPNQSAFTIVEVR</sequence>
<evidence type="ECO:0000313" key="3">
    <source>
        <dbReference type="Proteomes" id="UP000011058"/>
    </source>
</evidence>
<protein>
    <submittedName>
        <fullName evidence="2">Uncharacterized protein</fullName>
    </submittedName>
</protein>
<reference evidence="2 3" key="1">
    <citation type="journal article" date="2012" name="J. Bacteriol.">
        <title>Genome Sequence of Fibrella aestuarina BUZ 2T, a Filamentous Marine Bacterium.</title>
        <authorList>
            <person name="Filippini M."/>
            <person name="Qi W."/>
            <person name="Blom J."/>
            <person name="Goesmann A."/>
            <person name="Smits T.H."/>
            <person name="Bagheri H.C."/>
        </authorList>
    </citation>
    <scope>NUCLEOTIDE SEQUENCE [LARGE SCALE GENOMIC DNA]</scope>
    <source>
        <strain evidence="3">BUZ 2T</strain>
    </source>
</reference>
<name>I0K394_9BACT</name>
<organism evidence="2 3">
    <name type="scientific">Fibrella aestuarina BUZ 2</name>
    <dbReference type="NCBI Taxonomy" id="1166018"/>
    <lineage>
        <taxon>Bacteria</taxon>
        <taxon>Pseudomonadati</taxon>
        <taxon>Bacteroidota</taxon>
        <taxon>Cytophagia</taxon>
        <taxon>Cytophagales</taxon>
        <taxon>Spirosomataceae</taxon>
        <taxon>Fibrella</taxon>
    </lineage>
</organism>
<dbReference type="KEGG" id="fae:FAES_0586"/>
<evidence type="ECO:0000313" key="2">
    <source>
        <dbReference type="EMBL" id="CCG98597.1"/>
    </source>
</evidence>
<dbReference type="AlphaFoldDB" id="I0K394"/>
<evidence type="ECO:0000256" key="1">
    <source>
        <dbReference type="SAM" id="SignalP"/>
    </source>
</evidence>
<proteinExistence type="predicted"/>